<evidence type="ECO:0000256" key="2">
    <source>
        <dbReference type="ARBA" id="ARBA00022723"/>
    </source>
</evidence>
<dbReference type="AlphaFoldDB" id="A0A518H9V2"/>
<feature type="binding site" evidence="3">
    <location>
        <position position="150"/>
    </location>
    <ligand>
        <name>a divalent metal cation</name>
        <dbReference type="ChEBI" id="CHEBI:60240"/>
    </ligand>
</feature>
<evidence type="ECO:0000313" key="5">
    <source>
        <dbReference type="Proteomes" id="UP000317835"/>
    </source>
</evidence>
<sequence>MHYDYVAIPDEEVPWAADPIFDHLVATYASETNKTASMWRAVPDDLLDYRPHEKTNSIRAILVHQLLSERRFFAQFVGTEEPPAGALLPEGERPTVQAYLDRYVSLAKLRLPQLAKASKEWWLEERPFFGGLERQRIWTFWRRVLHTGHHRTQVQTWLRLAGRQVPAIYGPSGDVHWDEADPTYSVEAADRGA</sequence>
<reference evidence="4 5" key="1">
    <citation type="submission" date="2019-02" db="EMBL/GenBank/DDBJ databases">
        <title>Deep-cultivation of Planctomycetes and their phenomic and genomic characterization uncovers novel biology.</title>
        <authorList>
            <person name="Wiegand S."/>
            <person name="Jogler M."/>
            <person name="Boedeker C."/>
            <person name="Pinto D."/>
            <person name="Vollmers J."/>
            <person name="Rivas-Marin E."/>
            <person name="Kohn T."/>
            <person name="Peeters S.H."/>
            <person name="Heuer A."/>
            <person name="Rast P."/>
            <person name="Oberbeckmann S."/>
            <person name="Bunk B."/>
            <person name="Jeske O."/>
            <person name="Meyerdierks A."/>
            <person name="Storesund J.E."/>
            <person name="Kallscheuer N."/>
            <person name="Luecker S."/>
            <person name="Lage O.M."/>
            <person name="Pohl T."/>
            <person name="Merkel B.J."/>
            <person name="Hornburger P."/>
            <person name="Mueller R.-W."/>
            <person name="Bruemmer F."/>
            <person name="Labrenz M."/>
            <person name="Spormann A.M."/>
            <person name="Op den Camp H."/>
            <person name="Overmann J."/>
            <person name="Amann R."/>
            <person name="Jetten M.S.M."/>
            <person name="Mascher T."/>
            <person name="Medema M.H."/>
            <person name="Devos D.P."/>
            <person name="Kaster A.-K."/>
            <person name="Ovreas L."/>
            <person name="Rohde M."/>
            <person name="Galperin M.Y."/>
            <person name="Jogler C."/>
        </authorList>
    </citation>
    <scope>NUCLEOTIDE SEQUENCE [LARGE SCALE GENOMIC DNA]</scope>
    <source>
        <strain evidence="4 5">ElP</strain>
    </source>
</reference>
<dbReference type="Pfam" id="PF05163">
    <property type="entry name" value="DinB"/>
    <property type="match status" value="1"/>
</dbReference>
<comment type="similarity">
    <text evidence="1">Belongs to the DinB family.</text>
</comment>
<dbReference type="EMBL" id="CP036426">
    <property type="protein sequence ID" value="QDV37577.1"/>
    <property type="molecule type" value="Genomic_DNA"/>
</dbReference>
<accession>A0A518H9V2</accession>
<evidence type="ECO:0000313" key="4">
    <source>
        <dbReference type="EMBL" id="QDV37577.1"/>
    </source>
</evidence>
<keyword evidence="2 3" id="KW-0479">Metal-binding</keyword>
<dbReference type="KEGG" id="tpla:ElP_55170"/>
<dbReference type="SUPFAM" id="SSF109854">
    <property type="entry name" value="DinB/YfiT-like putative metalloenzymes"/>
    <property type="match status" value="1"/>
</dbReference>
<dbReference type="InterPro" id="IPR007837">
    <property type="entry name" value="DinB"/>
</dbReference>
<organism evidence="4 5">
    <name type="scientific">Tautonia plasticadhaerens</name>
    <dbReference type="NCBI Taxonomy" id="2527974"/>
    <lineage>
        <taxon>Bacteria</taxon>
        <taxon>Pseudomonadati</taxon>
        <taxon>Planctomycetota</taxon>
        <taxon>Planctomycetia</taxon>
        <taxon>Isosphaerales</taxon>
        <taxon>Isosphaeraceae</taxon>
        <taxon>Tautonia</taxon>
    </lineage>
</organism>
<dbReference type="Gene3D" id="1.20.120.450">
    <property type="entry name" value="dinb family like domain"/>
    <property type="match status" value="1"/>
</dbReference>
<dbReference type="OrthoDB" id="119432at2"/>
<gene>
    <name evidence="4" type="ORF">ElP_55170</name>
</gene>
<name>A0A518H9V2_9BACT</name>
<keyword evidence="5" id="KW-1185">Reference proteome</keyword>
<evidence type="ECO:0000256" key="1">
    <source>
        <dbReference type="ARBA" id="ARBA00008635"/>
    </source>
</evidence>
<feature type="binding site" evidence="3">
    <location>
        <position position="146"/>
    </location>
    <ligand>
        <name>a divalent metal cation</name>
        <dbReference type="ChEBI" id="CHEBI:60240"/>
    </ligand>
</feature>
<dbReference type="Proteomes" id="UP000317835">
    <property type="component" value="Chromosome"/>
</dbReference>
<protein>
    <submittedName>
        <fullName evidence="4">DinB family protein</fullName>
    </submittedName>
</protein>
<proteinExistence type="inferred from homology"/>
<evidence type="ECO:0000256" key="3">
    <source>
        <dbReference type="PIRSR" id="PIRSR607837-1"/>
    </source>
</evidence>
<dbReference type="InterPro" id="IPR034660">
    <property type="entry name" value="DinB/YfiT-like"/>
</dbReference>
<dbReference type="GO" id="GO:0046872">
    <property type="term" value="F:metal ion binding"/>
    <property type="evidence" value="ECO:0007669"/>
    <property type="project" value="UniProtKB-KW"/>
</dbReference>
<feature type="binding site" evidence="3">
    <location>
        <position position="64"/>
    </location>
    <ligand>
        <name>a divalent metal cation</name>
        <dbReference type="ChEBI" id="CHEBI:60240"/>
    </ligand>
</feature>
<dbReference type="RefSeq" id="WP_145275534.1">
    <property type="nucleotide sequence ID" value="NZ_CP036426.1"/>
</dbReference>